<reference evidence="2" key="1">
    <citation type="journal article" date="1997" name="Nucleic Acids Res.">
        <title>tRNAscan-SE: a program for improved detection of transfer RNA genes in genomic sequence.</title>
        <authorList>
            <person name="Lowe T.M."/>
            <person name="Eddy S.R."/>
        </authorList>
    </citation>
    <scope>NUCLEOTIDE SEQUENCE [LARGE SCALE GENOMIC DNA]</scope>
    <source>
        <strain evidence="2">r\B97-61/B2</strain>
    </source>
</reference>
<protein>
    <submittedName>
        <fullName evidence="3">Uncharacterized protein LOC18606541</fullName>
    </submittedName>
</protein>
<dbReference type="Proteomes" id="UP000694886">
    <property type="component" value="Chromosome 3"/>
</dbReference>
<dbReference type="InterPro" id="IPR053168">
    <property type="entry name" value="Glutamic_endopeptidase"/>
</dbReference>
<dbReference type="InterPro" id="IPR025521">
    <property type="entry name" value="Neprosin_propep"/>
</dbReference>
<dbReference type="PROSITE" id="PS52045">
    <property type="entry name" value="NEPROSIN_PEP_CD"/>
    <property type="match status" value="2"/>
</dbReference>
<dbReference type="PANTHER" id="PTHR31589">
    <property type="entry name" value="PROTEIN, PUTATIVE (DUF239)-RELATED-RELATED"/>
    <property type="match status" value="1"/>
</dbReference>
<evidence type="ECO:0000259" key="1">
    <source>
        <dbReference type="PROSITE" id="PS52045"/>
    </source>
</evidence>
<dbReference type="KEGG" id="tcc:18606541"/>
<dbReference type="AlphaFoldDB" id="A0AB32W3C0"/>
<dbReference type="Pfam" id="PF14365">
    <property type="entry name" value="Neprosin_AP"/>
    <property type="match status" value="1"/>
</dbReference>
<proteinExistence type="predicted"/>
<dbReference type="Gramene" id="Tc03v2_t023500.1">
    <property type="protein sequence ID" value="Tc03v2_p023500.1"/>
    <property type="gene ID" value="Tc03v2_g023500"/>
</dbReference>
<dbReference type="PANTHER" id="PTHR31589:SF246">
    <property type="entry name" value="CARBOXYL-TERMINAL PEPTIDASE"/>
    <property type="match status" value="1"/>
</dbReference>
<gene>
    <name evidence="3" type="primary">LOC18606541</name>
</gene>
<feature type="domain" description="Neprosin PEP catalytic" evidence="1">
    <location>
        <begin position="144"/>
        <end position="352"/>
    </location>
</feature>
<dbReference type="Gene3D" id="3.90.1320.10">
    <property type="entry name" value="Outer-capsid protein sigma 3, large lobe"/>
    <property type="match status" value="1"/>
</dbReference>
<name>A0AB32W3C0_THECC</name>
<dbReference type="GeneID" id="18606541"/>
<organism evidence="2 3">
    <name type="scientific">Theobroma cacao</name>
    <name type="common">Cacao</name>
    <name type="synonym">Cocoa</name>
    <dbReference type="NCBI Taxonomy" id="3641"/>
    <lineage>
        <taxon>Eukaryota</taxon>
        <taxon>Viridiplantae</taxon>
        <taxon>Streptophyta</taxon>
        <taxon>Embryophyta</taxon>
        <taxon>Tracheophyta</taxon>
        <taxon>Spermatophyta</taxon>
        <taxon>Magnoliopsida</taxon>
        <taxon>eudicotyledons</taxon>
        <taxon>Gunneridae</taxon>
        <taxon>Pentapetalae</taxon>
        <taxon>rosids</taxon>
        <taxon>malvids</taxon>
        <taxon>Malvales</taxon>
        <taxon>Malvaceae</taxon>
        <taxon>Byttnerioideae</taxon>
        <taxon>Theobroma</taxon>
    </lineage>
</organism>
<dbReference type="RefSeq" id="XP_017972631.1">
    <property type="nucleotide sequence ID" value="XM_018117142.1"/>
</dbReference>
<dbReference type="InterPro" id="IPR004314">
    <property type="entry name" value="Neprosin"/>
</dbReference>
<accession>A0AB32W3C0</accession>
<feature type="domain" description="Neprosin PEP catalytic" evidence="1">
    <location>
        <begin position="395"/>
        <end position="578"/>
    </location>
</feature>
<evidence type="ECO:0000313" key="3">
    <source>
        <dbReference type="RefSeq" id="XP_017972631.1"/>
    </source>
</evidence>
<sequence length="578" mass="63320">MAPGFISGFHQGSGLMLATFLLLFSLSFSIVINGLEGQKSFQDLDLEQLRILNKPFLKSIKTDECCVNIDKQPAFDHPLLKNHQIQMEPSSPKGLKSAKSLPAKSLNIEILKNGGCPSGTVPIKRTSKEDLIRAKLFLKSTQPTAAASPCYHVINSFVVIFKFFLIAKINKQNPSVSNTQFSEAFVRVRSGSQNQIDNIQVGWMAGKKGCYNMLCTGSVQVNKAIPLGFILHNISVYGGQKFDFGYFISQNIGYWPKSLFSSLSNAATQLTWGGGVFSSNNAGNPPMGSGHFAEEGMKKQLISERFLLKNLVMEDLLTQGVSKTSQMIPSVTALVLFQESIMAFFMGVQEMSISSLCWAHLWGEEIESNILAFRVFSGLHQDPDETSSSLEGLMSANSPSKSLEIPMLKNGGCPSGTVPIRRANKEELIRTKLFKKRHMKDIHPTASNSPGFHVNPSLNGDYLTRLCAQWTLANKQGCHDTLCPGFVQVSKDIPLGSFFLPSVYGGKQNDFACNIFKDPKSGNWWLSFGDDDQIGYWPSSLFSSLSSSATEIAWGGAVFTTNNEASPPMVVVSVPNKA</sequence>
<dbReference type="Pfam" id="PF03080">
    <property type="entry name" value="Neprosin"/>
    <property type="match status" value="2"/>
</dbReference>
<evidence type="ECO:0000313" key="2">
    <source>
        <dbReference type="Proteomes" id="UP000694886"/>
    </source>
</evidence>
<reference evidence="3" key="2">
    <citation type="submission" date="2025-08" db="UniProtKB">
        <authorList>
            <consortium name="RefSeq"/>
        </authorList>
    </citation>
    <scope>IDENTIFICATION</scope>
</reference>